<organism evidence="2 3">
    <name type="scientific">Orchesella cincta</name>
    <name type="common">Springtail</name>
    <name type="synonym">Podura cincta</name>
    <dbReference type="NCBI Taxonomy" id="48709"/>
    <lineage>
        <taxon>Eukaryota</taxon>
        <taxon>Metazoa</taxon>
        <taxon>Ecdysozoa</taxon>
        <taxon>Arthropoda</taxon>
        <taxon>Hexapoda</taxon>
        <taxon>Collembola</taxon>
        <taxon>Entomobryomorpha</taxon>
        <taxon>Entomobryoidea</taxon>
        <taxon>Orchesellidae</taxon>
        <taxon>Orchesellinae</taxon>
        <taxon>Orchesella</taxon>
    </lineage>
</organism>
<reference evidence="2 3" key="1">
    <citation type="journal article" date="2016" name="Genome Biol. Evol.">
        <title>Gene Family Evolution Reflects Adaptation to Soil Environmental Stressors in the Genome of the Collembolan Orchesella cincta.</title>
        <authorList>
            <person name="Faddeeva-Vakhrusheva A."/>
            <person name="Derks M.F."/>
            <person name="Anvar S.Y."/>
            <person name="Agamennone V."/>
            <person name="Suring W."/>
            <person name="Smit S."/>
            <person name="van Straalen N.M."/>
            <person name="Roelofs D."/>
        </authorList>
    </citation>
    <scope>NUCLEOTIDE SEQUENCE [LARGE SCALE GENOMIC DNA]</scope>
    <source>
        <tissue evidence="2">Mixed pool</tissue>
    </source>
</reference>
<feature type="coiled-coil region" evidence="1">
    <location>
        <begin position="46"/>
        <end position="94"/>
    </location>
</feature>
<proteinExistence type="predicted"/>
<sequence length="119" mass="13475">MSLILSTIMGGQRLAATSTTPAMELSLNSNVTQAFLDDLFIMTEQLQELERQHRAYTTTLERAAQELTRLYDALQSAQQEHMETMERNRELHAAFESTIQEATSLKATIEENRKEGPSN</sequence>
<protein>
    <submittedName>
        <fullName evidence="2">Uncharacterized protein</fullName>
    </submittedName>
</protein>
<accession>A0A1D2NNK0</accession>
<name>A0A1D2NNK0_ORCCI</name>
<gene>
    <name evidence="2" type="ORF">Ocin01_00125</name>
</gene>
<dbReference type="EMBL" id="LJIJ01000003">
    <property type="protein sequence ID" value="ODN06526.1"/>
    <property type="molecule type" value="Genomic_DNA"/>
</dbReference>
<keyword evidence="1" id="KW-0175">Coiled coil</keyword>
<comment type="caution">
    <text evidence="2">The sequence shown here is derived from an EMBL/GenBank/DDBJ whole genome shotgun (WGS) entry which is preliminary data.</text>
</comment>
<evidence type="ECO:0000313" key="3">
    <source>
        <dbReference type="Proteomes" id="UP000094527"/>
    </source>
</evidence>
<dbReference type="Proteomes" id="UP000094527">
    <property type="component" value="Unassembled WGS sequence"/>
</dbReference>
<dbReference type="AlphaFoldDB" id="A0A1D2NNK0"/>
<evidence type="ECO:0000256" key="1">
    <source>
        <dbReference type="SAM" id="Coils"/>
    </source>
</evidence>
<keyword evidence="3" id="KW-1185">Reference proteome</keyword>
<evidence type="ECO:0000313" key="2">
    <source>
        <dbReference type="EMBL" id="ODN06526.1"/>
    </source>
</evidence>